<dbReference type="SUPFAM" id="SSF88946">
    <property type="entry name" value="Sigma2 domain of RNA polymerase sigma factors"/>
    <property type="match status" value="1"/>
</dbReference>
<dbReference type="GO" id="GO:0003677">
    <property type="term" value="F:DNA binding"/>
    <property type="evidence" value="ECO:0007669"/>
    <property type="project" value="InterPro"/>
</dbReference>
<dbReference type="InterPro" id="IPR019775">
    <property type="entry name" value="WD40_repeat_CS"/>
</dbReference>
<name>A0A225DMZ4_9BACT</name>
<protein>
    <submittedName>
        <fullName evidence="7">High-affnity carbon uptake protein Hat/HatR</fullName>
    </submittedName>
</protein>
<feature type="repeat" description="WD" evidence="3">
    <location>
        <begin position="847"/>
        <end position="888"/>
    </location>
</feature>
<dbReference type="SMART" id="SM00320">
    <property type="entry name" value="WD40"/>
    <property type="match status" value="8"/>
</dbReference>
<dbReference type="PROSITE" id="PS50082">
    <property type="entry name" value="WD_REPEATS_2"/>
    <property type="match status" value="3"/>
</dbReference>
<dbReference type="InterPro" id="IPR036388">
    <property type="entry name" value="WH-like_DNA-bd_sf"/>
</dbReference>
<evidence type="ECO:0000259" key="6">
    <source>
        <dbReference type="Pfam" id="PF08281"/>
    </source>
</evidence>
<feature type="domain" description="RNA polymerase sigma-70 region 2" evidence="5">
    <location>
        <begin position="45"/>
        <end position="110"/>
    </location>
</feature>
<dbReference type="GO" id="GO:0006352">
    <property type="term" value="P:DNA-templated transcription initiation"/>
    <property type="evidence" value="ECO:0007669"/>
    <property type="project" value="InterPro"/>
</dbReference>
<dbReference type="SUPFAM" id="SSF50998">
    <property type="entry name" value="Quinoprotein alcohol dehydrogenase-like"/>
    <property type="match status" value="1"/>
</dbReference>
<feature type="repeat" description="WD" evidence="3">
    <location>
        <begin position="889"/>
        <end position="921"/>
    </location>
</feature>
<evidence type="ECO:0000313" key="7">
    <source>
        <dbReference type="EMBL" id="OWK37775.1"/>
    </source>
</evidence>
<evidence type="ECO:0000259" key="5">
    <source>
        <dbReference type="Pfam" id="PF04542"/>
    </source>
</evidence>
<comment type="caution">
    <text evidence="7">The sequence shown here is derived from an EMBL/GenBank/DDBJ whole genome shotgun (WGS) entry which is preliminary data.</text>
</comment>
<dbReference type="InterPro" id="IPR011047">
    <property type="entry name" value="Quinoprotein_ADH-like_sf"/>
</dbReference>
<dbReference type="GO" id="GO:0016987">
    <property type="term" value="F:sigma factor activity"/>
    <property type="evidence" value="ECO:0007669"/>
    <property type="project" value="InterPro"/>
</dbReference>
<keyword evidence="1 3" id="KW-0853">WD repeat</keyword>
<dbReference type="InterPro" id="IPR015943">
    <property type="entry name" value="WD40/YVTN_repeat-like_dom_sf"/>
</dbReference>
<accession>A0A225DMZ4</accession>
<dbReference type="InterPro" id="IPR011044">
    <property type="entry name" value="Quino_amine_DH_bsu"/>
</dbReference>
<dbReference type="Gene3D" id="2.130.10.10">
    <property type="entry name" value="YVTN repeat-like/Quinoprotein amine dehydrogenase"/>
    <property type="match status" value="3"/>
</dbReference>
<evidence type="ECO:0000256" key="4">
    <source>
        <dbReference type="SAM" id="Phobius"/>
    </source>
</evidence>
<dbReference type="InterPro" id="IPR013325">
    <property type="entry name" value="RNA_pol_sigma_r2"/>
</dbReference>
<sequence>MGHGPALLTRFIRRLADDRVAAPTTAELLDRFVASRDEDAFRSIVDRHGPMVWGVCSRILRQPQDIEDAFQVTFIVLARRAAVVRPSEMLPAWLHGVARRSAIRVMRLSARRREVQVNTMPNPAANLANDLVDLPVILDEELGRLPPKLRQTVVLCHLQNRTYADAAREMGCSIASVAKRLDQAAVRLRDRLTRRGLAPVACTAWALAAWAPEAAAVSAGVADRTIAAALGVGAGAAATPVAVAAANDIVGSMTRFKLRFLAVALALAGVGATAAVQFTAAPVQPELPPPRAAAPVRGDRFGDPLPDGAVARIGTVRFRTGKTPCAGGVGFLAGGKTVVAAYWTGSVVFWDAATGRETARLDGPPGVAALAVSADGRRLVVAGKEIWAWDVTPQGVVSLWKKPSPNGARVDGMALSPDGKTLVCGSRTGGHLFDAATGDLLKPLAVKSPRLMAFAAGGRALVVAGEGSIHVYDPATGDERRQIHFPERVVVQLAVAPDGSRVAAAGGKSFWIWDAATGRELATVSSGSGDPAIMLFSPTTALFFSPDGRILFDVDGERIHYRDPATGSETRPAVTAPHAQSRTMVIPAVSPDGKLMAFAIGGAVGVWRTDTGAEIGPAGGPYADVTSLAFTPDGQNLVTAAFFNHFEIWNPATGAPVRRLTVPASGLVVGSLVVAPSGEVETVFSRYGGNAGNRVGVAGWNPQTGGSATDRPGVPSAVAKARTLPTPAAALSADGRRVVWAHETALVAVDWATGAEIRRVDTKMPVAHPTVSADGETAAAYATKEGVASVWDLGTGRERMRVSARLTGSTLGLSPDGRWLAGVEGDPKGPRAIQLWEVASTRSGPRFPFDHQAVVRLAFSPDGRLLAAGGVDGAVRVWDLASGTEVRHFTGHGSQVQALAFSPDGKRLASGSSDATALVWDTGLLLRWPLAEARSWEPTDAQWRGLGKDDPDPAARTTWALVAAGDAAVPFLRARLRPAAPPAADRVAALIDQLGCDRFADRERATNELAGLGVAVEPALRAVATTADPETRQRVDRLLARLAPTQSPDLLAAVRGIAALERIGTPAAARALKEVAADRGQHPVIVAEAEAAGRRSAARPGHAALSGS</sequence>
<evidence type="ECO:0000256" key="3">
    <source>
        <dbReference type="PROSITE-ProRule" id="PRU00221"/>
    </source>
</evidence>
<gene>
    <name evidence="7" type="ORF">FRUB_06895</name>
</gene>
<dbReference type="Gene3D" id="1.10.1740.10">
    <property type="match status" value="1"/>
</dbReference>
<dbReference type="EMBL" id="NIDE01000014">
    <property type="protein sequence ID" value="OWK37775.1"/>
    <property type="molecule type" value="Genomic_DNA"/>
</dbReference>
<feature type="transmembrane region" description="Helical" evidence="4">
    <location>
        <begin position="226"/>
        <end position="246"/>
    </location>
</feature>
<keyword evidence="8" id="KW-1185">Reference proteome</keyword>
<evidence type="ECO:0000256" key="1">
    <source>
        <dbReference type="ARBA" id="ARBA00022574"/>
    </source>
</evidence>
<keyword evidence="2" id="KW-0677">Repeat</keyword>
<evidence type="ECO:0000256" key="2">
    <source>
        <dbReference type="ARBA" id="ARBA00022737"/>
    </source>
</evidence>
<organism evidence="7 8">
    <name type="scientific">Fimbriiglobus ruber</name>
    <dbReference type="NCBI Taxonomy" id="1908690"/>
    <lineage>
        <taxon>Bacteria</taxon>
        <taxon>Pseudomonadati</taxon>
        <taxon>Planctomycetota</taxon>
        <taxon>Planctomycetia</taxon>
        <taxon>Gemmatales</taxon>
        <taxon>Gemmataceae</taxon>
        <taxon>Fimbriiglobus</taxon>
    </lineage>
</organism>
<dbReference type="PANTHER" id="PTHR19879:SF9">
    <property type="entry name" value="TRANSCRIPTION INITIATION FACTOR TFIID SUBUNIT 5"/>
    <property type="match status" value="1"/>
</dbReference>
<dbReference type="Gene3D" id="1.10.10.10">
    <property type="entry name" value="Winged helix-like DNA-binding domain superfamily/Winged helix DNA-binding domain"/>
    <property type="match status" value="1"/>
</dbReference>
<proteinExistence type="predicted"/>
<dbReference type="InterPro" id="IPR014284">
    <property type="entry name" value="RNA_pol_sigma-70_dom"/>
</dbReference>
<feature type="domain" description="RNA polymerase sigma factor 70 region 4 type 2" evidence="6">
    <location>
        <begin position="137"/>
        <end position="186"/>
    </location>
</feature>
<dbReference type="AlphaFoldDB" id="A0A225DMZ4"/>
<evidence type="ECO:0000313" key="8">
    <source>
        <dbReference type="Proteomes" id="UP000214646"/>
    </source>
</evidence>
<dbReference type="PROSITE" id="PS00678">
    <property type="entry name" value="WD_REPEATS_1"/>
    <property type="match status" value="1"/>
</dbReference>
<dbReference type="InterPro" id="IPR013249">
    <property type="entry name" value="RNA_pol_sigma70_r4_t2"/>
</dbReference>
<dbReference type="InterPro" id="IPR007627">
    <property type="entry name" value="RNA_pol_sigma70_r2"/>
</dbReference>
<dbReference type="Pfam" id="PF08281">
    <property type="entry name" value="Sigma70_r4_2"/>
    <property type="match status" value="1"/>
</dbReference>
<keyword evidence="4" id="KW-1133">Transmembrane helix</keyword>
<feature type="repeat" description="WD" evidence="3">
    <location>
        <begin position="618"/>
        <end position="659"/>
    </location>
</feature>
<dbReference type="PROSITE" id="PS50294">
    <property type="entry name" value="WD_REPEATS_REGION"/>
    <property type="match status" value="2"/>
</dbReference>
<dbReference type="InterPro" id="IPR001680">
    <property type="entry name" value="WD40_rpt"/>
</dbReference>
<dbReference type="Pfam" id="PF00400">
    <property type="entry name" value="WD40"/>
    <property type="match status" value="2"/>
</dbReference>
<dbReference type="NCBIfam" id="TIGR02937">
    <property type="entry name" value="sigma70-ECF"/>
    <property type="match status" value="1"/>
</dbReference>
<dbReference type="Pfam" id="PF04542">
    <property type="entry name" value="Sigma70_r2"/>
    <property type="match status" value="1"/>
</dbReference>
<dbReference type="GO" id="GO:0005829">
    <property type="term" value="C:cytosol"/>
    <property type="evidence" value="ECO:0007669"/>
    <property type="project" value="UniProtKB-ARBA"/>
</dbReference>
<feature type="transmembrane region" description="Helical" evidence="4">
    <location>
        <begin position="258"/>
        <end position="280"/>
    </location>
</feature>
<keyword evidence="4" id="KW-0812">Transmembrane</keyword>
<dbReference type="RefSeq" id="WP_088257625.1">
    <property type="nucleotide sequence ID" value="NZ_NIDE01000014.1"/>
</dbReference>
<dbReference type="SUPFAM" id="SSF88659">
    <property type="entry name" value="Sigma3 and sigma4 domains of RNA polymerase sigma factors"/>
    <property type="match status" value="1"/>
</dbReference>
<dbReference type="OrthoDB" id="269409at2"/>
<dbReference type="InterPro" id="IPR013324">
    <property type="entry name" value="RNA_pol_sigma_r3/r4-like"/>
</dbReference>
<keyword evidence="4" id="KW-0472">Membrane</keyword>
<dbReference type="Proteomes" id="UP000214646">
    <property type="component" value="Unassembled WGS sequence"/>
</dbReference>
<dbReference type="PANTHER" id="PTHR19879">
    <property type="entry name" value="TRANSCRIPTION INITIATION FACTOR TFIID"/>
    <property type="match status" value="1"/>
</dbReference>
<dbReference type="SUPFAM" id="SSF50969">
    <property type="entry name" value="YVTN repeat-like/Quinoprotein amine dehydrogenase"/>
    <property type="match status" value="1"/>
</dbReference>
<reference evidence="8" key="1">
    <citation type="submission" date="2017-06" db="EMBL/GenBank/DDBJ databases">
        <title>Genome analysis of Fimbriiglobus ruber SP5, the first member of the order Planctomycetales with confirmed chitinolytic capability.</title>
        <authorList>
            <person name="Ravin N.V."/>
            <person name="Rakitin A.L."/>
            <person name="Ivanova A.A."/>
            <person name="Beletsky A.V."/>
            <person name="Kulichevskaya I.S."/>
            <person name="Mardanov A.V."/>
            <person name="Dedysh S.N."/>
        </authorList>
    </citation>
    <scope>NUCLEOTIDE SEQUENCE [LARGE SCALE GENOMIC DNA]</scope>
    <source>
        <strain evidence="8">SP5</strain>
    </source>
</reference>